<protein>
    <submittedName>
        <fullName evidence="1">Uncharacterized protein</fullName>
    </submittedName>
</protein>
<name>A0AAN7JS05_9MYRT</name>
<sequence length="104" mass="11469">MQGRYCNLRNMGTSHPSILGFLCSFFILSEHAACVNLALRYSAIATMHEDHKASKACPEKEAKDASATIYLELASIATLPLSMDLPLFTKIMHRLLSSIINPTD</sequence>
<dbReference type="AlphaFoldDB" id="A0AAN7JS05"/>
<comment type="caution">
    <text evidence="1">The sequence shown here is derived from an EMBL/GenBank/DDBJ whole genome shotgun (WGS) entry which is preliminary data.</text>
</comment>
<dbReference type="EMBL" id="JAXIOK010000016">
    <property type="protein sequence ID" value="KAK4753390.1"/>
    <property type="molecule type" value="Genomic_DNA"/>
</dbReference>
<gene>
    <name evidence="1" type="ORF">SAY87_022188</name>
</gene>
<keyword evidence="2" id="KW-1185">Reference proteome</keyword>
<organism evidence="1 2">
    <name type="scientific">Trapa incisa</name>
    <dbReference type="NCBI Taxonomy" id="236973"/>
    <lineage>
        <taxon>Eukaryota</taxon>
        <taxon>Viridiplantae</taxon>
        <taxon>Streptophyta</taxon>
        <taxon>Embryophyta</taxon>
        <taxon>Tracheophyta</taxon>
        <taxon>Spermatophyta</taxon>
        <taxon>Magnoliopsida</taxon>
        <taxon>eudicotyledons</taxon>
        <taxon>Gunneridae</taxon>
        <taxon>Pentapetalae</taxon>
        <taxon>rosids</taxon>
        <taxon>malvids</taxon>
        <taxon>Myrtales</taxon>
        <taxon>Lythraceae</taxon>
        <taxon>Trapa</taxon>
    </lineage>
</organism>
<evidence type="ECO:0000313" key="1">
    <source>
        <dbReference type="EMBL" id="KAK4753390.1"/>
    </source>
</evidence>
<dbReference type="Proteomes" id="UP001345219">
    <property type="component" value="Chromosome 16"/>
</dbReference>
<reference evidence="1 2" key="1">
    <citation type="journal article" date="2023" name="Hortic Res">
        <title>Pangenome of water caltrop reveals structural variations and asymmetric subgenome divergence after allopolyploidization.</title>
        <authorList>
            <person name="Zhang X."/>
            <person name="Chen Y."/>
            <person name="Wang L."/>
            <person name="Yuan Y."/>
            <person name="Fang M."/>
            <person name="Shi L."/>
            <person name="Lu R."/>
            <person name="Comes H.P."/>
            <person name="Ma Y."/>
            <person name="Chen Y."/>
            <person name="Huang G."/>
            <person name="Zhou Y."/>
            <person name="Zheng Z."/>
            <person name="Qiu Y."/>
        </authorList>
    </citation>
    <scope>NUCLEOTIDE SEQUENCE [LARGE SCALE GENOMIC DNA]</scope>
    <source>
        <tissue evidence="1">Roots</tissue>
    </source>
</reference>
<accession>A0AAN7JS05</accession>
<proteinExistence type="predicted"/>
<evidence type="ECO:0000313" key="2">
    <source>
        <dbReference type="Proteomes" id="UP001345219"/>
    </source>
</evidence>